<sequence>MSLLEVMAAAAITGTMMTSSVVLLRSSYAVWQAHDADHEQAENAHAVLRHIVRTLRQATSVTSITGPAENAGELTLTLDSGDTVAYTADAPGGVWYWTYPGPVSSALAPDVDSLVFTGLEADGVTLAADPIDVQLVRVTATIGMPAGGSRTVSCSAWIRSW</sequence>
<evidence type="ECO:0008006" key="3">
    <source>
        <dbReference type="Google" id="ProtNLM"/>
    </source>
</evidence>
<evidence type="ECO:0000313" key="2">
    <source>
        <dbReference type="Proteomes" id="UP000316714"/>
    </source>
</evidence>
<reference evidence="1 2" key="1">
    <citation type="submission" date="2019-02" db="EMBL/GenBank/DDBJ databases">
        <title>Deep-cultivation of Planctomycetes and their phenomic and genomic characterization uncovers novel biology.</title>
        <authorList>
            <person name="Wiegand S."/>
            <person name="Jogler M."/>
            <person name="Boedeker C."/>
            <person name="Pinto D."/>
            <person name="Vollmers J."/>
            <person name="Rivas-Marin E."/>
            <person name="Kohn T."/>
            <person name="Peeters S.H."/>
            <person name="Heuer A."/>
            <person name="Rast P."/>
            <person name="Oberbeckmann S."/>
            <person name="Bunk B."/>
            <person name="Jeske O."/>
            <person name="Meyerdierks A."/>
            <person name="Storesund J.E."/>
            <person name="Kallscheuer N."/>
            <person name="Luecker S."/>
            <person name="Lage O.M."/>
            <person name="Pohl T."/>
            <person name="Merkel B.J."/>
            <person name="Hornburger P."/>
            <person name="Mueller R.-W."/>
            <person name="Bruemmer F."/>
            <person name="Labrenz M."/>
            <person name="Spormann A.M."/>
            <person name="Op Den Camp H."/>
            <person name="Overmann J."/>
            <person name="Amann R."/>
            <person name="Jetten M.S.M."/>
            <person name="Mascher T."/>
            <person name="Medema M.H."/>
            <person name="Devos D.P."/>
            <person name="Kaster A.-K."/>
            <person name="Ovreas L."/>
            <person name="Rohde M."/>
            <person name="Galperin M.Y."/>
            <person name="Jogler C."/>
        </authorList>
    </citation>
    <scope>NUCLEOTIDE SEQUENCE [LARGE SCALE GENOMIC DNA]</scope>
    <source>
        <strain evidence="1 2">KOR34</strain>
    </source>
</reference>
<evidence type="ECO:0000313" key="1">
    <source>
        <dbReference type="EMBL" id="TWT35496.1"/>
    </source>
</evidence>
<dbReference type="AlphaFoldDB" id="A0A5C5VA49"/>
<keyword evidence="2" id="KW-1185">Reference proteome</keyword>
<accession>A0A5C5VA49</accession>
<proteinExistence type="predicted"/>
<dbReference type="Proteomes" id="UP000316714">
    <property type="component" value="Unassembled WGS sequence"/>
</dbReference>
<comment type="caution">
    <text evidence="1">The sequence shown here is derived from an EMBL/GenBank/DDBJ whole genome shotgun (WGS) entry which is preliminary data.</text>
</comment>
<dbReference type="EMBL" id="SIHJ01000001">
    <property type="protein sequence ID" value="TWT35496.1"/>
    <property type="molecule type" value="Genomic_DNA"/>
</dbReference>
<protein>
    <recommendedName>
        <fullName evidence="3">General secretion pathway GspH domain-containing protein</fullName>
    </recommendedName>
</protein>
<gene>
    <name evidence="1" type="ORF">KOR34_03880</name>
</gene>
<dbReference type="RefSeq" id="WP_197531060.1">
    <property type="nucleotide sequence ID" value="NZ_SIHJ01000001.1"/>
</dbReference>
<name>A0A5C5VA49_9BACT</name>
<organism evidence="1 2">
    <name type="scientific">Posidoniimonas corsicana</name>
    <dbReference type="NCBI Taxonomy" id="1938618"/>
    <lineage>
        <taxon>Bacteria</taxon>
        <taxon>Pseudomonadati</taxon>
        <taxon>Planctomycetota</taxon>
        <taxon>Planctomycetia</taxon>
        <taxon>Pirellulales</taxon>
        <taxon>Lacipirellulaceae</taxon>
        <taxon>Posidoniimonas</taxon>
    </lineage>
</organism>